<sequence length="376" mass="41401">MVVSYFQDEKITLNHQRPSNEHLDVESSLKRLYMGFWGPAKRVSKIQDEESRVLSQFSSSKHQSYFGVSQSPHPTQGLVSILQAPAPGYTAGAGRSDTCRLVLYGVPLLDASEESSLQRAPRSPTRPGKTRAADPPAKETSRLWIRLGASAQEFSRSPTDPPEAGVLLMEGEQCEKWVRGKASPVETFHCPTQDNQWKEMFCCGTCMASYCCSSTKERLDQASCSKIVRTENQEPDGPTVEKIDVLEFIAIALALSTSFIVFFCVLRYRMECLEAQEAQRVANAQLDLIQGVPATSVIDSPPPERAASAAPDPPSSVPEESQSSSELPTAVANVLWGFGNPIREVMKLPIFILGGPLGVVPEEEKEEEEEEEETDF</sequence>
<protein>
    <submittedName>
        <fullName evidence="5">Uncharacterized protein LOC106552561</fullName>
    </submittedName>
</protein>
<keyword evidence="2" id="KW-1133">Transmembrane helix</keyword>
<keyword evidence="2" id="KW-0812">Transmembrane</keyword>
<evidence type="ECO:0000313" key="5">
    <source>
        <dbReference type="RefSeq" id="XP_013926351.1"/>
    </source>
</evidence>
<accession>A0A6I9YQB7</accession>
<dbReference type="KEGG" id="tsr:106552561"/>
<evidence type="ECO:0000256" key="2">
    <source>
        <dbReference type="SAM" id="Phobius"/>
    </source>
</evidence>
<dbReference type="Proteomes" id="UP000504617">
    <property type="component" value="Unplaced"/>
</dbReference>
<organism evidence="4 5">
    <name type="scientific">Thamnophis sirtalis</name>
    <dbReference type="NCBI Taxonomy" id="35019"/>
    <lineage>
        <taxon>Eukaryota</taxon>
        <taxon>Metazoa</taxon>
        <taxon>Chordata</taxon>
        <taxon>Craniata</taxon>
        <taxon>Vertebrata</taxon>
        <taxon>Euteleostomi</taxon>
        <taxon>Lepidosauria</taxon>
        <taxon>Squamata</taxon>
        <taxon>Bifurcata</taxon>
        <taxon>Unidentata</taxon>
        <taxon>Episquamata</taxon>
        <taxon>Toxicofera</taxon>
        <taxon>Serpentes</taxon>
        <taxon>Colubroidea</taxon>
        <taxon>Colubridae</taxon>
        <taxon>Natricinae</taxon>
        <taxon>Thamnophis</taxon>
    </lineage>
</organism>
<name>A0A6I9YQB7_9SAUR</name>
<feature type="transmembrane region" description="Helical" evidence="2">
    <location>
        <begin position="248"/>
        <end position="266"/>
    </location>
</feature>
<dbReference type="InterPro" id="IPR053891">
    <property type="entry name" value="Shisa_N"/>
</dbReference>
<feature type="region of interest" description="Disordered" evidence="1">
    <location>
        <begin position="114"/>
        <end position="138"/>
    </location>
</feature>
<evidence type="ECO:0000313" key="4">
    <source>
        <dbReference type="Proteomes" id="UP000504617"/>
    </source>
</evidence>
<evidence type="ECO:0000256" key="1">
    <source>
        <dbReference type="SAM" id="MobiDB-lite"/>
    </source>
</evidence>
<feature type="domain" description="Shisa N-terminal" evidence="3">
    <location>
        <begin position="171"/>
        <end position="225"/>
    </location>
</feature>
<feature type="region of interest" description="Disordered" evidence="1">
    <location>
        <begin position="295"/>
        <end position="325"/>
    </location>
</feature>
<evidence type="ECO:0000259" key="3">
    <source>
        <dbReference type="Pfam" id="PF13908"/>
    </source>
</evidence>
<gene>
    <name evidence="5" type="primary">LOC106552561</name>
</gene>
<reference evidence="5" key="1">
    <citation type="submission" date="2025-08" db="UniProtKB">
        <authorList>
            <consortium name="RefSeq"/>
        </authorList>
    </citation>
    <scope>IDENTIFICATION</scope>
    <source>
        <tissue evidence="5">Skeletal muscle</tissue>
    </source>
</reference>
<keyword evidence="2" id="KW-0472">Membrane</keyword>
<dbReference type="Pfam" id="PF13908">
    <property type="entry name" value="Shisa_N"/>
    <property type="match status" value="1"/>
</dbReference>
<keyword evidence="4" id="KW-1185">Reference proteome</keyword>
<dbReference type="GeneID" id="106552561"/>
<proteinExistence type="predicted"/>
<dbReference type="OrthoDB" id="10653860at2759"/>
<dbReference type="RefSeq" id="XP_013926351.1">
    <property type="nucleotide sequence ID" value="XM_014070876.1"/>
</dbReference>
<dbReference type="AlphaFoldDB" id="A0A6I9YQB7"/>